<evidence type="ECO:0000313" key="1">
    <source>
        <dbReference type="EMBL" id="TLS54102.1"/>
    </source>
</evidence>
<sequence>MWEEVEESFIPSNEARVYKQRRKEALAKRDFAEADRWRERLVSLYVHHGETYKFGDRPDPSLAMTCLREALRLQPEHPVANYRYAHLLYKEKAYAEAAMHFHKSLTPTLTLQLNDQQSYIANIFLVNCGVLIAREAMREIEYLSGNEHADYDLDVVERYEERMLIESEQMLQRHMFLKTTEGATEYLSRDQYDEYRVKAPRDEVLLCAEEEAFELQFGSMRPVQLDKLSFLVLRKLFSSDKFLQGGELAEGLPATSRGSPVTSVYVRQIFSRLHREIPYWDELVDTIATGNRTERKLRDGLRFTLLYHASVVLP</sequence>
<dbReference type="RefSeq" id="WP_138191882.1">
    <property type="nucleotide sequence ID" value="NZ_VCIW01000001.1"/>
</dbReference>
<accession>A0A5R9GCA4</accession>
<comment type="caution">
    <text evidence="1">The sequence shown here is derived from an EMBL/GenBank/DDBJ whole genome shotgun (WGS) entry which is preliminary data.</text>
</comment>
<proteinExistence type="predicted"/>
<evidence type="ECO:0008006" key="3">
    <source>
        <dbReference type="Google" id="ProtNLM"/>
    </source>
</evidence>
<evidence type="ECO:0000313" key="2">
    <source>
        <dbReference type="Proteomes" id="UP000309676"/>
    </source>
</evidence>
<dbReference type="Gene3D" id="1.25.40.10">
    <property type="entry name" value="Tetratricopeptide repeat domain"/>
    <property type="match status" value="1"/>
</dbReference>
<keyword evidence="2" id="KW-1185">Reference proteome</keyword>
<protein>
    <recommendedName>
        <fullName evidence="3">Tetratricopeptide repeat protein</fullName>
    </recommendedName>
</protein>
<dbReference type="Proteomes" id="UP000309676">
    <property type="component" value="Unassembled WGS sequence"/>
</dbReference>
<reference evidence="1 2" key="1">
    <citation type="submission" date="2019-05" db="EMBL/GenBank/DDBJ databases">
        <authorList>
            <person name="Narsing Rao M.P."/>
            <person name="Li W.J."/>
        </authorList>
    </citation>
    <scope>NUCLEOTIDE SEQUENCE [LARGE SCALE GENOMIC DNA]</scope>
    <source>
        <strain evidence="1 2">SYSU_K30003</strain>
    </source>
</reference>
<dbReference type="OrthoDB" id="2959555at2"/>
<name>A0A5R9GCA4_9BACL</name>
<dbReference type="EMBL" id="VCIW01000001">
    <property type="protein sequence ID" value="TLS54102.1"/>
    <property type="molecule type" value="Genomic_DNA"/>
</dbReference>
<dbReference type="InterPro" id="IPR011990">
    <property type="entry name" value="TPR-like_helical_dom_sf"/>
</dbReference>
<dbReference type="SUPFAM" id="SSF48452">
    <property type="entry name" value="TPR-like"/>
    <property type="match status" value="1"/>
</dbReference>
<organism evidence="1 2">
    <name type="scientific">Paenibacillus antri</name>
    <dbReference type="NCBI Taxonomy" id="2582848"/>
    <lineage>
        <taxon>Bacteria</taxon>
        <taxon>Bacillati</taxon>
        <taxon>Bacillota</taxon>
        <taxon>Bacilli</taxon>
        <taxon>Bacillales</taxon>
        <taxon>Paenibacillaceae</taxon>
        <taxon>Paenibacillus</taxon>
    </lineage>
</organism>
<gene>
    <name evidence="1" type="ORF">FE782_01795</name>
</gene>
<dbReference type="AlphaFoldDB" id="A0A5R9GCA4"/>